<dbReference type="PANTHER" id="PTHR43081:SF1">
    <property type="entry name" value="ADENYLATE CYCLASE, TERMINAL-DIFFERENTIATION SPECIFIC"/>
    <property type="match status" value="1"/>
</dbReference>
<feature type="transmembrane region" description="Helical" evidence="1">
    <location>
        <begin position="152"/>
        <end position="171"/>
    </location>
</feature>
<reference evidence="4" key="1">
    <citation type="submission" date="2016-01" db="EMBL/GenBank/DDBJ databases">
        <authorList>
            <person name="Regsiter A."/>
            <person name="william w."/>
        </authorList>
    </citation>
    <scope>NUCLEOTIDE SEQUENCE [LARGE SCALE GENOMIC DNA]</scope>
    <source>
        <strain evidence="4">CFBP 6623</strain>
    </source>
</reference>
<dbReference type="EC" id="4.6.1.1" evidence="3"/>
<dbReference type="GO" id="GO:0004016">
    <property type="term" value="F:adenylate cyclase activity"/>
    <property type="evidence" value="ECO:0007669"/>
    <property type="project" value="UniProtKB-EC"/>
</dbReference>
<dbReference type="CDD" id="cd07302">
    <property type="entry name" value="CHD"/>
    <property type="match status" value="1"/>
</dbReference>
<evidence type="ECO:0000313" key="3">
    <source>
        <dbReference type="EMBL" id="CUX24160.1"/>
    </source>
</evidence>
<dbReference type="Pfam" id="PF00211">
    <property type="entry name" value="Guanylate_cyc"/>
    <property type="match status" value="1"/>
</dbReference>
<keyword evidence="1" id="KW-0812">Transmembrane</keyword>
<evidence type="ECO:0000256" key="1">
    <source>
        <dbReference type="SAM" id="Phobius"/>
    </source>
</evidence>
<dbReference type="PROSITE" id="PS50125">
    <property type="entry name" value="GUANYLATE_CYCLASE_2"/>
    <property type="match status" value="1"/>
</dbReference>
<dbReference type="Gene3D" id="3.30.70.1230">
    <property type="entry name" value="Nucleotide cyclase"/>
    <property type="match status" value="1"/>
</dbReference>
<dbReference type="Proteomes" id="UP000191988">
    <property type="component" value="Unassembled WGS sequence"/>
</dbReference>
<evidence type="ECO:0000313" key="4">
    <source>
        <dbReference type="Proteomes" id="UP000191988"/>
    </source>
</evidence>
<keyword evidence="3" id="KW-0456">Lyase</keyword>
<feature type="transmembrane region" description="Helical" evidence="1">
    <location>
        <begin position="73"/>
        <end position="90"/>
    </location>
</feature>
<dbReference type="InterPro" id="IPR001054">
    <property type="entry name" value="A/G_cyclase"/>
</dbReference>
<evidence type="ECO:0000259" key="2">
    <source>
        <dbReference type="PROSITE" id="PS50125"/>
    </source>
</evidence>
<gene>
    <name evidence="3" type="primary">cya</name>
    <name evidence="3" type="ORF">AGR3A_Cc280009</name>
</gene>
<dbReference type="PANTHER" id="PTHR43081">
    <property type="entry name" value="ADENYLATE CYCLASE, TERMINAL-DIFFERENTIATION SPECIFIC-RELATED"/>
    <property type="match status" value="1"/>
</dbReference>
<protein>
    <submittedName>
        <fullName evidence="3">Adenylate cyclase 2</fullName>
        <ecNumber evidence="3">4.6.1.1</ecNumber>
    </submittedName>
</protein>
<dbReference type="GO" id="GO:0009190">
    <property type="term" value="P:cyclic nucleotide biosynthetic process"/>
    <property type="evidence" value="ECO:0007669"/>
    <property type="project" value="InterPro"/>
</dbReference>
<feature type="transmembrane region" description="Helical" evidence="1">
    <location>
        <begin position="47"/>
        <end position="67"/>
    </location>
</feature>
<sequence length="382" mass="42080">MQRIFHINVAYDRNRSFADGSGQFFLPETQGFPSRDPRTDMRKLLPILDYVVLFVAVAGAGVAYAFLEYGGGALIGATYALFACAPILAFERGYIMPGLSRRVSALPTPVYIAVGLIIYAVLVFCGFGLGGTILWLSGIFPGTWKRAVHAEVQTLVFTLIVCGIIVFIMRVRELLGRDIFIDLILGRYRRPVSEDRVFIFIDLVGSTSFAETNGDLKAQEFLGEIFASYAAPVRKHGGVIDDYIGDAAIITWPYHMAIRRAACVRCVFDILATIEEKRNMWISRFGEVPRLRFAIHGGPVITAEIGVDHHKITYFGDTVNTTSRLESLSKMLGHPVLISADLAHQLVLPKGVRSEYLGEHAVKGRGQTLGVCTLSQYQAPAA</sequence>
<dbReference type="AlphaFoldDB" id="A0A1S7PP68"/>
<dbReference type="InterPro" id="IPR050697">
    <property type="entry name" value="Adenylyl/Guanylyl_Cyclase_3/4"/>
</dbReference>
<dbReference type="InterPro" id="IPR029787">
    <property type="entry name" value="Nucleotide_cyclase"/>
</dbReference>
<accession>A0A1S7PP68</accession>
<keyword evidence="4" id="KW-1185">Reference proteome</keyword>
<proteinExistence type="predicted"/>
<organism evidence="3 4">
    <name type="scientific">Agrobacterium tomkonis CFBP 6623</name>
    <dbReference type="NCBI Taxonomy" id="1183432"/>
    <lineage>
        <taxon>Bacteria</taxon>
        <taxon>Pseudomonadati</taxon>
        <taxon>Pseudomonadota</taxon>
        <taxon>Alphaproteobacteria</taxon>
        <taxon>Hyphomicrobiales</taxon>
        <taxon>Rhizobiaceae</taxon>
        <taxon>Rhizobium/Agrobacterium group</taxon>
        <taxon>Agrobacterium</taxon>
        <taxon>Agrobacterium tumefaciens complex</taxon>
    </lineage>
</organism>
<feature type="domain" description="Guanylate cyclase" evidence="2">
    <location>
        <begin position="197"/>
        <end position="326"/>
    </location>
</feature>
<keyword evidence="1" id="KW-0472">Membrane</keyword>
<dbReference type="EMBL" id="FBWK01000021">
    <property type="protein sequence ID" value="CUX24160.1"/>
    <property type="molecule type" value="Genomic_DNA"/>
</dbReference>
<dbReference type="GO" id="GO:0035556">
    <property type="term" value="P:intracellular signal transduction"/>
    <property type="evidence" value="ECO:0007669"/>
    <property type="project" value="InterPro"/>
</dbReference>
<name>A0A1S7PP68_9HYPH</name>
<feature type="transmembrane region" description="Helical" evidence="1">
    <location>
        <begin position="110"/>
        <end position="140"/>
    </location>
</feature>
<dbReference type="SMART" id="SM00044">
    <property type="entry name" value="CYCc"/>
    <property type="match status" value="1"/>
</dbReference>
<keyword evidence="1" id="KW-1133">Transmembrane helix</keyword>
<dbReference type="STRING" id="1183432.AGR3A_Cc280009"/>
<dbReference type="SUPFAM" id="SSF55073">
    <property type="entry name" value="Nucleotide cyclase"/>
    <property type="match status" value="1"/>
</dbReference>